<dbReference type="GO" id="GO:0000049">
    <property type="term" value="F:tRNA binding"/>
    <property type="evidence" value="ECO:0007669"/>
    <property type="project" value="UniProtKB-UniRule"/>
</dbReference>
<evidence type="ECO:0000256" key="15">
    <source>
        <dbReference type="ARBA" id="ARBA00075337"/>
    </source>
</evidence>
<dbReference type="PANTHER" id="PTHR43209">
    <property type="entry name" value="TRNA SULFURTRANSFERASE"/>
    <property type="match status" value="1"/>
</dbReference>
<evidence type="ECO:0000256" key="17">
    <source>
        <dbReference type="ARBA" id="ARBA00080570"/>
    </source>
</evidence>
<dbReference type="InterPro" id="IPR049961">
    <property type="entry name" value="ThiI_N"/>
</dbReference>
<feature type="binding site" evidence="18">
    <location>
        <begin position="208"/>
        <end position="209"/>
    </location>
    <ligand>
        <name>ATP</name>
        <dbReference type="ChEBI" id="CHEBI:30616"/>
    </ligand>
</feature>
<keyword evidence="8 18" id="KW-0784">Thiamine biosynthesis</keyword>
<evidence type="ECO:0000256" key="12">
    <source>
        <dbReference type="ARBA" id="ARBA00061472"/>
    </source>
</evidence>
<evidence type="ECO:0000256" key="16">
    <source>
        <dbReference type="ARBA" id="ARBA00077849"/>
    </source>
</evidence>
<comment type="catalytic activity">
    <reaction evidence="9 18">
        <text>[ThiI sulfur-carrier protein]-S-sulfanyl-L-cysteine + a uridine in tRNA + 2 reduced [2Fe-2S]-[ferredoxin] + ATP + H(+) = [ThiI sulfur-carrier protein]-L-cysteine + a 4-thiouridine in tRNA + 2 oxidized [2Fe-2S]-[ferredoxin] + AMP + diphosphate</text>
        <dbReference type="Rhea" id="RHEA:24176"/>
        <dbReference type="Rhea" id="RHEA-COMP:10000"/>
        <dbReference type="Rhea" id="RHEA-COMP:10001"/>
        <dbReference type="Rhea" id="RHEA-COMP:13337"/>
        <dbReference type="Rhea" id="RHEA-COMP:13338"/>
        <dbReference type="Rhea" id="RHEA-COMP:13339"/>
        <dbReference type="Rhea" id="RHEA-COMP:13340"/>
        <dbReference type="ChEBI" id="CHEBI:15378"/>
        <dbReference type="ChEBI" id="CHEBI:29950"/>
        <dbReference type="ChEBI" id="CHEBI:30616"/>
        <dbReference type="ChEBI" id="CHEBI:33019"/>
        <dbReference type="ChEBI" id="CHEBI:33737"/>
        <dbReference type="ChEBI" id="CHEBI:33738"/>
        <dbReference type="ChEBI" id="CHEBI:61963"/>
        <dbReference type="ChEBI" id="CHEBI:65315"/>
        <dbReference type="ChEBI" id="CHEBI:136798"/>
        <dbReference type="ChEBI" id="CHEBI:456215"/>
        <dbReference type="EC" id="2.8.1.4"/>
    </reaction>
</comment>
<feature type="binding site" evidence="18">
    <location>
        <position position="287"/>
    </location>
    <ligand>
        <name>ATP</name>
        <dbReference type="ChEBI" id="CHEBI:30616"/>
    </ligand>
</feature>
<dbReference type="InterPro" id="IPR004114">
    <property type="entry name" value="THUMP_dom"/>
</dbReference>
<feature type="binding site" evidence="18">
    <location>
        <position position="296"/>
    </location>
    <ligand>
        <name>ATP</name>
        <dbReference type="ChEBI" id="CHEBI:30616"/>
    </ligand>
</feature>
<dbReference type="InterPro" id="IPR049962">
    <property type="entry name" value="THUMP_ThiI"/>
</dbReference>
<protein>
    <recommendedName>
        <fullName evidence="14 18">Probable tRNA sulfurtransferase</fullName>
        <ecNumber evidence="13 18">2.8.1.4</ecNumber>
    </recommendedName>
    <alternativeName>
        <fullName evidence="15 18">Sulfur carrier protein ThiS sulfurtransferase</fullName>
    </alternativeName>
    <alternativeName>
        <fullName evidence="16 18">Thiamine biosynthesis protein ThiI</fullName>
    </alternativeName>
    <alternativeName>
        <fullName evidence="17 18">tRNA 4-thiouridine synthase</fullName>
    </alternativeName>
</protein>
<keyword evidence="5 18" id="KW-0547">Nucleotide-binding</keyword>
<dbReference type="SUPFAM" id="SSF52402">
    <property type="entry name" value="Adenine nucleotide alpha hydrolases-like"/>
    <property type="match status" value="1"/>
</dbReference>
<feature type="binding site" evidence="18">
    <location>
        <begin position="183"/>
        <end position="184"/>
    </location>
    <ligand>
        <name>ATP</name>
        <dbReference type="ChEBI" id="CHEBI:30616"/>
    </ligand>
</feature>
<keyword evidence="3 18" id="KW-0820">tRNA-binding</keyword>
<dbReference type="UniPathway" id="UPA00060"/>
<dbReference type="InterPro" id="IPR014729">
    <property type="entry name" value="Rossmann-like_a/b/a_fold"/>
</dbReference>
<dbReference type="CDD" id="cd11716">
    <property type="entry name" value="THUMP_ThiI"/>
    <property type="match status" value="1"/>
</dbReference>
<dbReference type="InterPro" id="IPR003720">
    <property type="entry name" value="tRNA_STrfase"/>
</dbReference>
<sequence>MSLTYICHYSEIGLKGKNRSVFEKQLMHNIKRALRANGCDPLPHLRILDKRVLASFHQPAQSDLIEKSLSDVFGLVHFAQVRQVDNDLEAIKEACLAELEPLSFDSFAIRTKRANKRFAYTSNDVNVFLGAAVVEKMNKKVNLSAPDITCFVEVLDHHSFVYARKIPGAGGLPVGTSGKIMALLSGGFDSPVAAYFALKRGATCEFIHFHSFPYTNKKSQEKVKELALQLNRYQFNAKLHLVPFAETQEDIVLNCPDSLRVVLYRRFMMRLAEKLARKNKARALLTGESLGQVASQTLANMGVVEAVTSLPVLRPLVGLDKNEIIAKAREIGTYDISVRPHDDACTRFMPKHPVIHARLYEVEKAEQALDIEAMVERDFRNIETLEL</sequence>
<feature type="domain" description="THUMP" evidence="19">
    <location>
        <begin position="63"/>
        <end position="165"/>
    </location>
</feature>
<dbReference type="Pfam" id="PF02568">
    <property type="entry name" value="ThiI"/>
    <property type="match status" value="1"/>
</dbReference>
<dbReference type="GO" id="GO:0140741">
    <property type="term" value="F:tRNA-uracil-4 sulfurtransferase activity"/>
    <property type="evidence" value="ECO:0007669"/>
    <property type="project" value="UniProtKB-EC"/>
</dbReference>
<comment type="similarity">
    <text evidence="12 18">Belongs to the ThiI family.</text>
</comment>
<dbReference type="NCBIfam" id="TIGR00342">
    <property type="entry name" value="tRNA uracil 4-sulfurtransferase ThiI"/>
    <property type="match status" value="1"/>
</dbReference>
<evidence type="ECO:0000256" key="14">
    <source>
        <dbReference type="ARBA" id="ARBA00071867"/>
    </source>
</evidence>
<dbReference type="SMART" id="SM00981">
    <property type="entry name" value="THUMP"/>
    <property type="match status" value="1"/>
</dbReference>
<reference evidence="20" key="1">
    <citation type="journal article" date="2020" name="mSystems">
        <title>Genome- and Community-Level Interaction Insights into Carbon Utilization and Element Cycling Functions of Hydrothermarchaeota in Hydrothermal Sediment.</title>
        <authorList>
            <person name="Zhou Z."/>
            <person name="Liu Y."/>
            <person name="Xu W."/>
            <person name="Pan J."/>
            <person name="Luo Z.H."/>
            <person name="Li M."/>
        </authorList>
    </citation>
    <scope>NUCLEOTIDE SEQUENCE [LARGE SCALE GENOMIC DNA]</scope>
    <source>
        <strain evidence="20">HyVt-577</strain>
    </source>
</reference>
<evidence type="ECO:0000256" key="5">
    <source>
        <dbReference type="ARBA" id="ARBA00022741"/>
    </source>
</evidence>
<dbReference type="Pfam" id="PF22025">
    <property type="entry name" value="ThiI_fer"/>
    <property type="match status" value="1"/>
</dbReference>
<evidence type="ECO:0000256" key="18">
    <source>
        <dbReference type="HAMAP-Rule" id="MF_00021"/>
    </source>
</evidence>
<evidence type="ECO:0000256" key="10">
    <source>
        <dbReference type="ARBA" id="ARBA00052330"/>
    </source>
</evidence>
<evidence type="ECO:0000259" key="19">
    <source>
        <dbReference type="PROSITE" id="PS51165"/>
    </source>
</evidence>
<evidence type="ECO:0000256" key="2">
    <source>
        <dbReference type="ARBA" id="ARBA00022490"/>
    </source>
</evidence>
<evidence type="ECO:0000256" key="11">
    <source>
        <dbReference type="ARBA" id="ARBA00058382"/>
    </source>
</evidence>
<dbReference type="GO" id="GO:0009228">
    <property type="term" value="P:thiamine biosynthetic process"/>
    <property type="evidence" value="ECO:0007669"/>
    <property type="project" value="UniProtKB-KW"/>
</dbReference>
<evidence type="ECO:0000256" key="9">
    <source>
        <dbReference type="ARBA" id="ARBA00050570"/>
    </source>
</evidence>
<evidence type="ECO:0000313" key="20">
    <source>
        <dbReference type="EMBL" id="HGY56531.1"/>
    </source>
</evidence>
<dbReference type="GO" id="GO:0009229">
    <property type="term" value="P:thiamine diphosphate biosynthetic process"/>
    <property type="evidence" value="ECO:0007669"/>
    <property type="project" value="UniProtKB-UniRule"/>
</dbReference>
<evidence type="ECO:0000256" key="6">
    <source>
        <dbReference type="ARBA" id="ARBA00022840"/>
    </source>
</evidence>
<evidence type="ECO:0000256" key="8">
    <source>
        <dbReference type="ARBA" id="ARBA00022977"/>
    </source>
</evidence>
<organism evidence="20">
    <name type="scientific">Caldithrix abyssi</name>
    <dbReference type="NCBI Taxonomy" id="187145"/>
    <lineage>
        <taxon>Bacteria</taxon>
        <taxon>Pseudomonadati</taxon>
        <taxon>Calditrichota</taxon>
        <taxon>Calditrichia</taxon>
        <taxon>Calditrichales</taxon>
        <taxon>Calditrichaceae</taxon>
        <taxon>Caldithrix</taxon>
    </lineage>
</organism>
<dbReference type="InterPro" id="IPR050102">
    <property type="entry name" value="tRNA_sulfurtransferase_ThiI"/>
</dbReference>
<dbReference type="CDD" id="cd01712">
    <property type="entry name" value="PPase_ThiI"/>
    <property type="match status" value="1"/>
</dbReference>
<dbReference type="SUPFAM" id="SSF143437">
    <property type="entry name" value="THUMP domain-like"/>
    <property type="match status" value="1"/>
</dbReference>
<comment type="caution">
    <text evidence="20">The sequence shown here is derived from an EMBL/GenBank/DDBJ whole genome shotgun (WGS) entry which is preliminary data.</text>
</comment>
<dbReference type="FunFam" id="3.40.50.620:FF:000053">
    <property type="entry name" value="Probable tRNA sulfurtransferase"/>
    <property type="match status" value="1"/>
</dbReference>
<dbReference type="Pfam" id="PF02926">
    <property type="entry name" value="THUMP"/>
    <property type="match status" value="1"/>
</dbReference>
<keyword evidence="2 18" id="KW-0963">Cytoplasm</keyword>
<dbReference type="GO" id="GO:0052837">
    <property type="term" value="P:thiazole biosynthetic process"/>
    <property type="evidence" value="ECO:0007669"/>
    <property type="project" value="TreeGrafter"/>
</dbReference>
<name>A0A7V4U1V4_CALAY</name>
<dbReference type="Proteomes" id="UP000885779">
    <property type="component" value="Unassembled WGS sequence"/>
</dbReference>
<dbReference type="PANTHER" id="PTHR43209:SF1">
    <property type="entry name" value="TRNA SULFURTRANSFERASE"/>
    <property type="match status" value="1"/>
</dbReference>
<feature type="binding site" evidence="18">
    <location>
        <position position="265"/>
    </location>
    <ligand>
        <name>ATP</name>
        <dbReference type="ChEBI" id="CHEBI:30616"/>
    </ligand>
</feature>
<dbReference type="GO" id="GO:0004810">
    <property type="term" value="F:CCA tRNA nucleotidyltransferase activity"/>
    <property type="evidence" value="ECO:0007669"/>
    <property type="project" value="InterPro"/>
</dbReference>
<dbReference type="InterPro" id="IPR054173">
    <property type="entry name" value="ThiI_fer"/>
</dbReference>
<accession>A0A7V4U1V4</accession>
<evidence type="ECO:0000256" key="3">
    <source>
        <dbReference type="ARBA" id="ARBA00022555"/>
    </source>
</evidence>
<dbReference type="GO" id="GO:0005829">
    <property type="term" value="C:cytosol"/>
    <property type="evidence" value="ECO:0007669"/>
    <property type="project" value="TreeGrafter"/>
</dbReference>
<evidence type="ECO:0000256" key="4">
    <source>
        <dbReference type="ARBA" id="ARBA00022679"/>
    </source>
</evidence>
<evidence type="ECO:0000256" key="1">
    <source>
        <dbReference type="ARBA" id="ARBA00004496"/>
    </source>
</evidence>
<dbReference type="AlphaFoldDB" id="A0A7V4U1V4"/>
<comment type="function">
    <text evidence="11 18">Catalyzes the ATP-dependent transfer of a sulfur to tRNA to produce 4-thiouridine in position 8 of tRNAs, which functions as a near-UV photosensor. Also catalyzes the transfer of sulfur to the sulfur carrier protein ThiS, forming ThiS-thiocarboxylate. This is a step in the synthesis of thiazole, in the thiamine biosynthesis pathway. The sulfur is donated as persulfide by IscS.</text>
</comment>
<dbReference type="GO" id="GO:0002937">
    <property type="term" value="P:tRNA 4-thiouridine biosynthesis"/>
    <property type="evidence" value="ECO:0007669"/>
    <property type="project" value="TreeGrafter"/>
</dbReference>
<dbReference type="EC" id="2.8.1.4" evidence="13 18"/>
<comment type="pathway">
    <text evidence="18">Cofactor biosynthesis; thiamine diphosphate biosynthesis.</text>
</comment>
<gene>
    <name evidence="18 20" type="primary">thiI</name>
    <name evidence="20" type="ORF">ENK44_12550</name>
</gene>
<dbReference type="HAMAP" id="MF_00021">
    <property type="entry name" value="ThiI"/>
    <property type="match status" value="1"/>
</dbReference>
<evidence type="ECO:0000256" key="7">
    <source>
        <dbReference type="ARBA" id="ARBA00022884"/>
    </source>
</evidence>
<keyword evidence="6 18" id="KW-0067">ATP-binding</keyword>
<evidence type="ECO:0000256" key="13">
    <source>
        <dbReference type="ARBA" id="ARBA00066827"/>
    </source>
</evidence>
<keyword evidence="4 18" id="KW-0808">Transferase</keyword>
<keyword evidence="7 18" id="KW-0694">RNA-binding</keyword>
<proteinExistence type="inferred from homology"/>
<dbReference type="Gene3D" id="3.40.50.620">
    <property type="entry name" value="HUPs"/>
    <property type="match status" value="1"/>
</dbReference>
<dbReference type="Gene3D" id="3.30.2130.30">
    <property type="match status" value="1"/>
</dbReference>
<dbReference type="InterPro" id="IPR020536">
    <property type="entry name" value="ThiI_AANH"/>
</dbReference>
<comment type="subcellular location">
    <subcellularLocation>
        <location evidence="1 18">Cytoplasm</location>
    </subcellularLocation>
</comment>
<comment type="catalytic activity">
    <reaction evidence="10 18">
        <text>[ThiS sulfur-carrier protein]-C-terminal Gly-Gly-AMP + S-sulfanyl-L-cysteinyl-[cysteine desulfurase] + AH2 = [ThiS sulfur-carrier protein]-C-terminal-Gly-aminoethanethioate + L-cysteinyl-[cysteine desulfurase] + A + AMP + 2 H(+)</text>
        <dbReference type="Rhea" id="RHEA:43340"/>
        <dbReference type="Rhea" id="RHEA-COMP:12157"/>
        <dbReference type="Rhea" id="RHEA-COMP:12158"/>
        <dbReference type="Rhea" id="RHEA-COMP:12910"/>
        <dbReference type="Rhea" id="RHEA-COMP:19908"/>
        <dbReference type="ChEBI" id="CHEBI:13193"/>
        <dbReference type="ChEBI" id="CHEBI:15378"/>
        <dbReference type="ChEBI" id="CHEBI:17499"/>
        <dbReference type="ChEBI" id="CHEBI:29950"/>
        <dbReference type="ChEBI" id="CHEBI:61963"/>
        <dbReference type="ChEBI" id="CHEBI:90618"/>
        <dbReference type="ChEBI" id="CHEBI:232372"/>
        <dbReference type="ChEBI" id="CHEBI:456215"/>
    </reaction>
</comment>
<dbReference type="GO" id="GO:0005524">
    <property type="term" value="F:ATP binding"/>
    <property type="evidence" value="ECO:0007669"/>
    <property type="project" value="UniProtKB-UniRule"/>
</dbReference>
<dbReference type="EMBL" id="DRQG01000114">
    <property type="protein sequence ID" value="HGY56531.1"/>
    <property type="molecule type" value="Genomic_DNA"/>
</dbReference>
<dbReference type="PROSITE" id="PS51165">
    <property type="entry name" value="THUMP"/>
    <property type="match status" value="1"/>
</dbReference>